<dbReference type="InterPro" id="IPR036388">
    <property type="entry name" value="WH-like_DNA-bd_sf"/>
</dbReference>
<dbReference type="PIRSF" id="PIRSF019455">
    <property type="entry name" value="CopR_AtkY"/>
    <property type="match status" value="1"/>
</dbReference>
<dbReference type="InterPro" id="IPR005650">
    <property type="entry name" value="BlaI_family"/>
</dbReference>
<organism evidence="5 6">
    <name type="scientific">Eisenbergiella massiliensis</name>
    <dbReference type="NCBI Taxonomy" id="1720294"/>
    <lineage>
        <taxon>Bacteria</taxon>
        <taxon>Bacillati</taxon>
        <taxon>Bacillota</taxon>
        <taxon>Clostridia</taxon>
        <taxon>Lachnospirales</taxon>
        <taxon>Lachnospiraceae</taxon>
        <taxon>Eisenbergiella</taxon>
    </lineage>
</organism>
<gene>
    <name evidence="5" type="ORF">DXC51_22925</name>
</gene>
<dbReference type="SUPFAM" id="SSF46785">
    <property type="entry name" value="Winged helix' DNA-binding domain"/>
    <property type="match status" value="1"/>
</dbReference>
<keyword evidence="4" id="KW-0804">Transcription</keyword>
<accession>A0A3E3HXV8</accession>
<sequence>MYNTIDCFERTKNMNLLSLSPAEAEIMELLWEGGEKTNRELLFYLNTDGRDWKRQTLNTLLTRLIAKNLVKKNGHKFMAEISKQEYNSAQAQSVLETMYNGSLANFIMTLTGGNQLSEEEAATLRKLLNEKDGEKE</sequence>
<evidence type="ECO:0000313" key="5">
    <source>
        <dbReference type="EMBL" id="RGE56653.1"/>
    </source>
</evidence>
<comment type="similarity">
    <text evidence="1">Belongs to the BlaI transcriptional regulatory family.</text>
</comment>
<dbReference type="Gene3D" id="1.10.10.10">
    <property type="entry name" value="Winged helix-like DNA-binding domain superfamily/Winged helix DNA-binding domain"/>
    <property type="match status" value="1"/>
</dbReference>
<comment type="caution">
    <text evidence="5">The sequence shown here is derived from an EMBL/GenBank/DDBJ whole genome shotgun (WGS) entry which is preliminary data.</text>
</comment>
<dbReference type="Pfam" id="PF03965">
    <property type="entry name" value="Penicillinase_R"/>
    <property type="match status" value="1"/>
</dbReference>
<dbReference type="EMBL" id="QVLV01000022">
    <property type="protein sequence ID" value="RGE56653.1"/>
    <property type="molecule type" value="Genomic_DNA"/>
</dbReference>
<dbReference type="Proteomes" id="UP000260812">
    <property type="component" value="Unassembled WGS sequence"/>
</dbReference>
<dbReference type="GO" id="GO:0003677">
    <property type="term" value="F:DNA binding"/>
    <property type="evidence" value="ECO:0007669"/>
    <property type="project" value="UniProtKB-KW"/>
</dbReference>
<evidence type="ECO:0000256" key="4">
    <source>
        <dbReference type="ARBA" id="ARBA00023163"/>
    </source>
</evidence>
<keyword evidence="2" id="KW-0805">Transcription regulation</keyword>
<name>A0A3E3HXV8_9FIRM</name>
<evidence type="ECO:0000256" key="1">
    <source>
        <dbReference type="ARBA" id="ARBA00011046"/>
    </source>
</evidence>
<proteinExistence type="inferred from homology"/>
<evidence type="ECO:0000313" key="6">
    <source>
        <dbReference type="Proteomes" id="UP000260812"/>
    </source>
</evidence>
<dbReference type="GO" id="GO:0045892">
    <property type="term" value="P:negative regulation of DNA-templated transcription"/>
    <property type="evidence" value="ECO:0007669"/>
    <property type="project" value="InterPro"/>
</dbReference>
<evidence type="ECO:0000256" key="2">
    <source>
        <dbReference type="ARBA" id="ARBA00023015"/>
    </source>
</evidence>
<dbReference type="InterPro" id="IPR036390">
    <property type="entry name" value="WH_DNA-bd_sf"/>
</dbReference>
<reference evidence="5" key="1">
    <citation type="submission" date="2018-08" db="EMBL/GenBank/DDBJ databases">
        <title>A genome reference for cultivated species of the human gut microbiota.</title>
        <authorList>
            <person name="Zou Y."/>
            <person name="Xue W."/>
            <person name="Luo G."/>
        </authorList>
    </citation>
    <scope>NUCLEOTIDE SEQUENCE [LARGE SCALE GENOMIC DNA]</scope>
    <source>
        <strain evidence="5">TF05-5AC</strain>
    </source>
</reference>
<keyword evidence="3" id="KW-0238">DNA-binding</keyword>
<dbReference type="RefSeq" id="WP_117545502.1">
    <property type="nucleotide sequence ID" value="NZ_JBKVAZ010000022.1"/>
</dbReference>
<dbReference type="Gene3D" id="1.10.4040.10">
    <property type="entry name" value="Penicillinase repressor domain"/>
    <property type="match status" value="1"/>
</dbReference>
<evidence type="ECO:0000256" key="3">
    <source>
        <dbReference type="ARBA" id="ARBA00023125"/>
    </source>
</evidence>
<keyword evidence="6" id="KW-1185">Reference proteome</keyword>
<dbReference type="AlphaFoldDB" id="A0A3E3HXV8"/>
<protein>
    <submittedName>
        <fullName evidence="5">BlaI/MecI/CopY family transcriptional regulator</fullName>
    </submittedName>
</protein>